<dbReference type="AlphaFoldDB" id="A0A4Z2FJN1"/>
<dbReference type="PANTHER" id="PTHR28601:SF1">
    <property type="entry name" value="COILED-COIL DOMAIN-CONTAINING PROTEIN 24"/>
    <property type="match status" value="1"/>
</dbReference>
<evidence type="ECO:0000256" key="1">
    <source>
        <dbReference type="SAM" id="MobiDB-lite"/>
    </source>
</evidence>
<feature type="region of interest" description="Disordered" evidence="1">
    <location>
        <begin position="166"/>
        <end position="187"/>
    </location>
</feature>
<name>A0A4Z2FJN1_9TELE</name>
<dbReference type="InterPro" id="IPR031367">
    <property type="entry name" value="CCDC24"/>
</dbReference>
<dbReference type="Pfam" id="PF15669">
    <property type="entry name" value="CCDC24"/>
    <property type="match status" value="1"/>
</dbReference>
<proteinExistence type="predicted"/>
<evidence type="ECO:0000313" key="2">
    <source>
        <dbReference type="EMBL" id="TNN41416.1"/>
    </source>
</evidence>
<comment type="caution">
    <text evidence="2">The sequence shown here is derived from an EMBL/GenBank/DDBJ whole genome shotgun (WGS) entry which is preliminary data.</text>
</comment>
<gene>
    <name evidence="2" type="primary">CCDC24</name>
    <name evidence="2" type="ORF">EYF80_048418</name>
</gene>
<protein>
    <submittedName>
        <fullName evidence="2">Coiled-coil domain-containing protein 24</fullName>
    </submittedName>
</protein>
<sequence length="240" mass="26599">MQSLDGAQLWCPGQSLWSLITEHVPGSELPKIHSALGFSLVDMYTEVHAEATPPFLNTTMPPSIKVSFVSGGSIRGNADMWHKMWQESQQGNRSSRAGTPLSREQASLLADPPAVKELVRAEVKMLLQTLRERASGAGRVAEELLFRYKPETVDYALSHLDSCYRNPGDTESGSRPSSRCSVQSNAEDEIEAMRDKLNVTGIDQGNIKQRWQSPCEVDKVEPSLADCQRDNGFLTRLCHL</sequence>
<keyword evidence="3" id="KW-1185">Reference proteome</keyword>
<accession>A0A4Z2FJN1</accession>
<dbReference type="EMBL" id="SRLO01001110">
    <property type="protein sequence ID" value="TNN41416.1"/>
    <property type="molecule type" value="Genomic_DNA"/>
</dbReference>
<dbReference type="Proteomes" id="UP000314294">
    <property type="component" value="Unassembled WGS sequence"/>
</dbReference>
<reference evidence="2 3" key="1">
    <citation type="submission" date="2019-03" db="EMBL/GenBank/DDBJ databases">
        <title>First draft genome of Liparis tanakae, snailfish: a comprehensive survey of snailfish specific genes.</title>
        <authorList>
            <person name="Kim W."/>
            <person name="Song I."/>
            <person name="Jeong J.-H."/>
            <person name="Kim D."/>
            <person name="Kim S."/>
            <person name="Ryu S."/>
            <person name="Song J.Y."/>
            <person name="Lee S.K."/>
        </authorList>
    </citation>
    <scope>NUCLEOTIDE SEQUENCE [LARGE SCALE GENOMIC DNA]</scope>
    <source>
        <tissue evidence="2">Muscle</tissue>
    </source>
</reference>
<evidence type="ECO:0000313" key="3">
    <source>
        <dbReference type="Proteomes" id="UP000314294"/>
    </source>
</evidence>
<organism evidence="2 3">
    <name type="scientific">Liparis tanakae</name>
    <name type="common">Tanaka's snailfish</name>
    <dbReference type="NCBI Taxonomy" id="230148"/>
    <lineage>
        <taxon>Eukaryota</taxon>
        <taxon>Metazoa</taxon>
        <taxon>Chordata</taxon>
        <taxon>Craniata</taxon>
        <taxon>Vertebrata</taxon>
        <taxon>Euteleostomi</taxon>
        <taxon>Actinopterygii</taxon>
        <taxon>Neopterygii</taxon>
        <taxon>Teleostei</taxon>
        <taxon>Neoteleostei</taxon>
        <taxon>Acanthomorphata</taxon>
        <taxon>Eupercaria</taxon>
        <taxon>Perciformes</taxon>
        <taxon>Cottioidei</taxon>
        <taxon>Cottales</taxon>
        <taxon>Liparidae</taxon>
        <taxon>Liparis</taxon>
    </lineage>
</organism>
<dbReference type="PANTHER" id="PTHR28601">
    <property type="entry name" value="COILED-COIL DOMAIN-CONTAINING PROTEIN 24"/>
    <property type="match status" value="1"/>
</dbReference>
<dbReference type="OrthoDB" id="6022633at2759"/>
<feature type="compositionally biased region" description="Polar residues" evidence="1">
    <location>
        <begin position="169"/>
        <end position="185"/>
    </location>
</feature>